<dbReference type="Proteomes" id="UP001500751">
    <property type="component" value="Unassembled WGS sequence"/>
</dbReference>
<gene>
    <name evidence="2" type="ORF">GCM10009839_13460</name>
</gene>
<comment type="caution">
    <text evidence="2">The sequence shown here is derived from an EMBL/GenBank/DDBJ whole genome shotgun (WGS) entry which is preliminary data.</text>
</comment>
<protein>
    <recommendedName>
        <fullName evidence="4">Secreted protein</fullName>
    </recommendedName>
</protein>
<name>A0ABP5F6Z2_9ACTN</name>
<keyword evidence="1" id="KW-0472">Membrane</keyword>
<keyword evidence="1" id="KW-1133">Transmembrane helix</keyword>
<dbReference type="EMBL" id="BAAAQN010000006">
    <property type="protein sequence ID" value="GAA2018580.1"/>
    <property type="molecule type" value="Genomic_DNA"/>
</dbReference>
<keyword evidence="3" id="KW-1185">Reference proteome</keyword>
<reference evidence="3" key="1">
    <citation type="journal article" date="2019" name="Int. J. Syst. Evol. Microbiol.">
        <title>The Global Catalogue of Microorganisms (GCM) 10K type strain sequencing project: providing services to taxonomists for standard genome sequencing and annotation.</title>
        <authorList>
            <consortium name="The Broad Institute Genomics Platform"/>
            <consortium name="The Broad Institute Genome Sequencing Center for Infectious Disease"/>
            <person name="Wu L."/>
            <person name="Ma J."/>
        </authorList>
    </citation>
    <scope>NUCLEOTIDE SEQUENCE [LARGE SCALE GENOMIC DNA]</scope>
    <source>
        <strain evidence="3">JCM 16014</strain>
    </source>
</reference>
<feature type="transmembrane region" description="Helical" evidence="1">
    <location>
        <begin position="17"/>
        <end position="39"/>
    </location>
</feature>
<evidence type="ECO:0000313" key="2">
    <source>
        <dbReference type="EMBL" id="GAA2018580.1"/>
    </source>
</evidence>
<organism evidence="2 3">
    <name type="scientific">Catenulispora yoronensis</name>
    <dbReference type="NCBI Taxonomy" id="450799"/>
    <lineage>
        <taxon>Bacteria</taxon>
        <taxon>Bacillati</taxon>
        <taxon>Actinomycetota</taxon>
        <taxon>Actinomycetes</taxon>
        <taxon>Catenulisporales</taxon>
        <taxon>Catenulisporaceae</taxon>
        <taxon>Catenulispora</taxon>
    </lineage>
</organism>
<sequence length="90" mass="9669">MNTGVVLADGSSGGNSGIIAVVIVAIIFTAIAVSIVSFFQLQKHRADSVAYAAYRKLAEEAVEKQDQLLTELRALDLKVGEIEHLLRSVE</sequence>
<dbReference type="RefSeq" id="WP_344664624.1">
    <property type="nucleotide sequence ID" value="NZ_BAAAQN010000006.1"/>
</dbReference>
<proteinExistence type="predicted"/>
<evidence type="ECO:0000313" key="3">
    <source>
        <dbReference type="Proteomes" id="UP001500751"/>
    </source>
</evidence>
<accession>A0ABP5F6Z2</accession>
<keyword evidence="1" id="KW-0812">Transmembrane</keyword>
<evidence type="ECO:0008006" key="4">
    <source>
        <dbReference type="Google" id="ProtNLM"/>
    </source>
</evidence>
<evidence type="ECO:0000256" key="1">
    <source>
        <dbReference type="SAM" id="Phobius"/>
    </source>
</evidence>